<evidence type="ECO:0000313" key="9">
    <source>
        <dbReference type="Proteomes" id="UP000244384"/>
    </source>
</evidence>
<dbReference type="InterPro" id="IPR051050">
    <property type="entry name" value="Lipid_II_flippase_MurJ/MviN"/>
</dbReference>
<dbReference type="PRINTS" id="PR01806">
    <property type="entry name" value="VIRFACTRMVIN"/>
</dbReference>
<dbReference type="GO" id="GO:0015648">
    <property type="term" value="F:lipid-linked peptidoglycan transporter activity"/>
    <property type="evidence" value="ECO:0007669"/>
    <property type="project" value="TreeGrafter"/>
</dbReference>
<keyword evidence="6" id="KW-1133">Transmembrane helix</keyword>
<protein>
    <submittedName>
        <fullName evidence="8">Murein biosynthesis integral membrane protein MurJ</fullName>
    </submittedName>
</protein>
<evidence type="ECO:0000256" key="5">
    <source>
        <dbReference type="ARBA" id="ARBA00022984"/>
    </source>
</evidence>
<dbReference type="GO" id="GO:0005886">
    <property type="term" value="C:plasma membrane"/>
    <property type="evidence" value="ECO:0007669"/>
    <property type="project" value="UniProtKB-SubCell"/>
</dbReference>
<dbReference type="CDD" id="cd13123">
    <property type="entry name" value="MATE_MurJ_like"/>
    <property type="match status" value="1"/>
</dbReference>
<evidence type="ECO:0000256" key="1">
    <source>
        <dbReference type="ARBA" id="ARBA00004651"/>
    </source>
</evidence>
<dbReference type="GO" id="GO:0008360">
    <property type="term" value="P:regulation of cell shape"/>
    <property type="evidence" value="ECO:0007669"/>
    <property type="project" value="UniProtKB-KW"/>
</dbReference>
<dbReference type="GO" id="GO:0034204">
    <property type="term" value="P:lipid translocation"/>
    <property type="evidence" value="ECO:0007669"/>
    <property type="project" value="TreeGrafter"/>
</dbReference>
<evidence type="ECO:0000256" key="7">
    <source>
        <dbReference type="ARBA" id="ARBA00023136"/>
    </source>
</evidence>
<dbReference type="GO" id="GO:0009252">
    <property type="term" value="P:peptidoglycan biosynthetic process"/>
    <property type="evidence" value="ECO:0007669"/>
    <property type="project" value="UniProtKB-KW"/>
</dbReference>
<dbReference type="Pfam" id="PF03023">
    <property type="entry name" value="MurJ"/>
    <property type="match status" value="1"/>
</dbReference>
<evidence type="ECO:0000313" key="8">
    <source>
        <dbReference type="EMBL" id="AWB93948.1"/>
    </source>
</evidence>
<keyword evidence="3" id="KW-0812">Transmembrane</keyword>
<keyword evidence="7" id="KW-0472">Membrane</keyword>
<keyword evidence="4" id="KW-0133">Cell shape</keyword>
<gene>
    <name evidence="8" type="primary">mviN</name>
    <name evidence="8" type="ORF">C3E78_18005</name>
</gene>
<dbReference type="PANTHER" id="PTHR47019:SF1">
    <property type="entry name" value="LIPID II FLIPPASE MURJ"/>
    <property type="match status" value="1"/>
</dbReference>
<dbReference type="NCBIfam" id="TIGR01695">
    <property type="entry name" value="murJ_mviN"/>
    <property type="match status" value="1"/>
</dbReference>
<dbReference type="OrthoDB" id="9786339at2"/>
<comment type="subcellular location">
    <subcellularLocation>
        <location evidence="1">Cell membrane</location>
        <topology evidence="1">Multi-pass membrane protein</topology>
    </subcellularLocation>
</comment>
<name>A0A2S0WRP5_9ACTN</name>
<accession>A0A2S0WRP5</accession>
<dbReference type="KEGG" id="aez:C3E78_18005"/>
<dbReference type="AlphaFoldDB" id="A0A2S0WRP5"/>
<sequence length="544" mass="57348">MTEQTVARASAWMALGTIISRVTGFGRLILLAAVIGVSLNGDIFEAANTIPNALYILVAGGIFNVVLVPQLVRAMKNDPDGGDAYANRVITLGVVVLGIATVVLTLATPALLHLVFEDDMFSPRLQAQRESAELLMMLCMPQVFFYGVFVLVGQVLNARRRFGPMMWAPIANNVVACAVILAYYVIFGASNGGDGFTTTEALLLGIGSTVAIALQALLLLPYLRGVGFRYRPRFDFRGVGLGHTFRLGVWTLLFILVNQIAYFAITRLATGANVEGIADGKPAAGLAVYGIGFLVSQLPHGVITVSLATAIIPTLAALANEGRYDRFRLELGRTVRMALVIIVPIAVAVACLGQPAAAVAGAIGSLGGNTMAIGQTISAFSVAMIAFTVHYLMLRGFYANEDTRTPFFIQLVISVVNIVSALVLTSLVEPYRVATMLALSYGIAYVVGSILSVTLLARTAGSLYDREMVLFVRRLVVAVALAAFVTLGVARGLDVAGLEPGRAVGGLVTTVVAGLAGAVTYVAAARVVGMTQLTHLVTSLPRRG</sequence>
<dbReference type="InterPro" id="IPR004268">
    <property type="entry name" value="MurJ"/>
</dbReference>
<reference evidence="9" key="1">
    <citation type="submission" date="2018-01" db="EMBL/GenBank/DDBJ databases">
        <authorList>
            <person name="Li J."/>
        </authorList>
    </citation>
    <scope>NUCLEOTIDE SEQUENCE [LARGE SCALE GENOMIC DNA]</scope>
    <source>
        <strain evidence="9">592</strain>
    </source>
</reference>
<evidence type="ECO:0000256" key="6">
    <source>
        <dbReference type="ARBA" id="ARBA00022989"/>
    </source>
</evidence>
<keyword evidence="2" id="KW-1003">Cell membrane</keyword>
<evidence type="ECO:0000256" key="3">
    <source>
        <dbReference type="ARBA" id="ARBA00022692"/>
    </source>
</evidence>
<evidence type="ECO:0000256" key="2">
    <source>
        <dbReference type="ARBA" id="ARBA00022475"/>
    </source>
</evidence>
<organism evidence="8 9">
    <name type="scientific">Aeromicrobium chenweiae</name>
    <dbReference type="NCBI Taxonomy" id="2079793"/>
    <lineage>
        <taxon>Bacteria</taxon>
        <taxon>Bacillati</taxon>
        <taxon>Actinomycetota</taxon>
        <taxon>Actinomycetes</taxon>
        <taxon>Propionibacteriales</taxon>
        <taxon>Nocardioidaceae</taxon>
        <taxon>Aeromicrobium</taxon>
    </lineage>
</organism>
<keyword evidence="9" id="KW-1185">Reference proteome</keyword>
<dbReference type="EMBL" id="CP026952">
    <property type="protein sequence ID" value="AWB93948.1"/>
    <property type="molecule type" value="Genomic_DNA"/>
</dbReference>
<dbReference type="Proteomes" id="UP000244384">
    <property type="component" value="Chromosome"/>
</dbReference>
<evidence type="ECO:0000256" key="4">
    <source>
        <dbReference type="ARBA" id="ARBA00022960"/>
    </source>
</evidence>
<accession>A0A5F2ENN8</accession>
<keyword evidence="5" id="KW-0573">Peptidoglycan synthesis</keyword>
<proteinExistence type="predicted"/>
<dbReference type="PANTHER" id="PTHR47019">
    <property type="entry name" value="LIPID II FLIPPASE MURJ"/>
    <property type="match status" value="1"/>
</dbReference>
<dbReference type="RefSeq" id="WP_108580660.1">
    <property type="nucleotide sequence ID" value="NZ_CP026952.1"/>
</dbReference>